<gene>
    <name evidence="1" type="ORF">NUW54_g8572</name>
</gene>
<name>A0ACC1PCG5_9APHY</name>
<protein>
    <submittedName>
        <fullName evidence="1">Uncharacterized protein</fullName>
    </submittedName>
</protein>
<keyword evidence="2" id="KW-1185">Reference proteome</keyword>
<proteinExistence type="predicted"/>
<evidence type="ECO:0000313" key="2">
    <source>
        <dbReference type="Proteomes" id="UP001144978"/>
    </source>
</evidence>
<evidence type="ECO:0000313" key="1">
    <source>
        <dbReference type="EMBL" id="KAJ2990121.1"/>
    </source>
</evidence>
<accession>A0ACC1PCG5</accession>
<dbReference type="EMBL" id="JANSHE010002680">
    <property type="protein sequence ID" value="KAJ2990121.1"/>
    <property type="molecule type" value="Genomic_DNA"/>
</dbReference>
<dbReference type="Proteomes" id="UP001144978">
    <property type="component" value="Unassembled WGS sequence"/>
</dbReference>
<reference evidence="1" key="1">
    <citation type="submission" date="2022-08" db="EMBL/GenBank/DDBJ databases">
        <title>Genome Sequence of Pycnoporus sanguineus.</title>
        <authorList>
            <person name="Buettner E."/>
        </authorList>
    </citation>
    <scope>NUCLEOTIDE SEQUENCE</scope>
    <source>
        <strain evidence="1">CG-C14</strain>
    </source>
</reference>
<sequence>MLDSERFDLAVGIIGLLSFPIVVGTIIHTQLPCTKLRELEATFAETEGLLHTSFEAGLLGPHDVASQLHTRLDMLKQDVEDARVESHCATTYAQNVKKMLTGLSRRIRSLLGEVKKLRADISTTSAHEKERLRQLRTSATCESGHGTGQQAALPAREPSLSAETGSQASSAPPGSENSISTYSVSLVPTHSEHGASEGSTGDERARS</sequence>
<organism evidence="1 2">
    <name type="scientific">Trametes sanguinea</name>
    <dbReference type="NCBI Taxonomy" id="158606"/>
    <lineage>
        <taxon>Eukaryota</taxon>
        <taxon>Fungi</taxon>
        <taxon>Dikarya</taxon>
        <taxon>Basidiomycota</taxon>
        <taxon>Agaricomycotina</taxon>
        <taxon>Agaricomycetes</taxon>
        <taxon>Polyporales</taxon>
        <taxon>Polyporaceae</taxon>
        <taxon>Trametes</taxon>
    </lineage>
</organism>
<comment type="caution">
    <text evidence="1">The sequence shown here is derived from an EMBL/GenBank/DDBJ whole genome shotgun (WGS) entry which is preliminary data.</text>
</comment>